<evidence type="ECO:0000313" key="13">
    <source>
        <dbReference type="Proteomes" id="UP000243633"/>
    </source>
</evidence>
<evidence type="ECO:0000256" key="2">
    <source>
        <dbReference type="ARBA" id="ARBA00005300"/>
    </source>
</evidence>
<evidence type="ECO:0000256" key="6">
    <source>
        <dbReference type="ARBA" id="ARBA00022723"/>
    </source>
</evidence>
<evidence type="ECO:0000256" key="1">
    <source>
        <dbReference type="ARBA" id="ARBA00000077"/>
    </source>
</evidence>
<dbReference type="PANTHER" id="PTHR10642:SF26">
    <property type="entry name" value="RIBONUCLEASE H1"/>
    <property type="match status" value="1"/>
</dbReference>
<dbReference type="NCBIfam" id="NF001236">
    <property type="entry name" value="PRK00203.1"/>
    <property type="match status" value="1"/>
</dbReference>
<reference evidence="13" key="1">
    <citation type="submission" date="2015-10" db="EMBL/GenBank/DDBJ databases">
        <authorList>
            <person name="Manzano-Marin A."/>
            <person name="Manzano-Marin A."/>
        </authorList>
    </citation>
    <scope>NUCLEOTIDE SEQUENCE [LARGE SCALE GENOMIC DNA]</scope>
    <source>
        <strain evidence="13">BTs</strain>
    </source>
</reference>
<name>A0A160SWH5_BUCTT</name>
<sequence>MKKKIQMFTDGSCLKNPGSGGFCVIIKYFTYQKIISKGFYLTTNNRMELMAAIYGFKALKEKCNVTITTDSQYLRKGILFWYKNWEKNNWKKKNKNKIKNKDLWILLHNLLNSHKIKWIWTKGHIKNTIQNLCDIIARKEAKNPKYYDKKYQFKKK</sequence>
<dbReference type="GO" id="GO:0043137">
    <property type="term" value="P:DNA replication, removal of RNA primer"/>
    <property type="evidence" value="ECO:0007669"/>
    <property type="project" value="TreeGrafter"/>
</dbReference>
<dbReference type="Proteomes" id="UP000243633">
    <property type="component" value="Chromosome 1"/>
</dbReference>
<feature type="binding site" evidence="10">
    <location>
        <position position="48"/>
    </location>
    <ligand>
        <name>Mg(2+)</name>
        <dbReference type="ChEBI" id="CHEBI:18420"/>
        <label>1</label>
    </ligand>
</feature>
<keyword evidence="5 10" id="KW-0540">Nuclease</keyword>
<dbReference type="CDD" id="cd09278">
    <property type="entry name" value="RNase_HI_prokaryote_like"/>
    <property type="match status" value="1"/>
</dbReference>
<comment type="catalytic activity">
    <reaction evidence="1 10">
        <text>Endonucleolytic cleavage to 5'-phosphomonoester.</text>
        <dbReference type="EC" id="3.1.26.4"/>
    </reaction>
</comment>
<dbReference type="EMBL" id="LN890285">
    <property type="protein sequence ID" value="CUR53142.1"/>
    <property type="molecule type" value="Genomic_DNA"/>
</dbReference>
<dbReference type="InterPro" id="IPR022892">
    <property type="entry name" value="RNaseHI"/>
</dbReference>
<comment type="subunit">
    <text evidence="3 10">Monomer.</text>
</comment>
<evidence type="ECO:0000256" key="4">
    <source>
        <dbReference type="ARBA" id="ARBA00012180"/>
    </source>
</evidence>
<evidence type="ECO:0000256" key="5">
    <source>
        <dbReference type="ARBA" id="ARBA00022722"/>
    </source>
</evidence>
<dbReference type="InterPro" id="IPR012337">
    <property type="entry name" value="RNaseH-like_sf"/>
</dbReference>
<protein>
    <recommendedName>
        <fullName evidence="4 10">Ribonuclease H</fullName>
        <shortName evidence="10">RNase H</shortName>
        <ecNumber evidence="4 10">3.1.26.4</ecNumber>
    </recommendedName>
</protein>
<dbReference type="GO" id="GO:0000287">
    <property type="term" value="F:magnesium ion binding"/>
    <property type="evidence" value="ECO:0007669"/>
    <property type="project" value="UniProtKB-UniRule"/>
</dbReference>
<organism evidence="12 13">
    <name type="scientific">Buchnera aphidicola subsp. Tuberolachnus salignus</name>
    <dbReference type="NCBI Taxonomy" id="98804"/>
    <lineage>
        <taxon>Bacteria</taxon>
        <taxon>Pseudomonadati</taxon>
        <taxon>Pseudomonadota</taxon>
        <taxon>Gammaproteobacteria</taxon>
        <taxon>Enterobacterales</taxon>
        <taxon>Erwiniaceae</taxon>
        <taxon>Buchnera</taxon>
    </lineage>
</organism>
<dbReference type="GO" id="GO:0004523">
    <property type="term" value="F:RNA-DNA hybrid ribonuclease activity"/>
    <property type="evidence" value="ECO:0007669"/>
    <property type="project" value="UniProtKB-UniRule"/>
</dbReference>
<dbReference type="RefSeq" id="WP_075472531.1">
    <property type="nucleotide sequence ID" value="NZ_CP135003.1"/>
</dbReference>
<dbReference type="PATRIC" id="fig|98804.3.peg.157"/>
<evidence type="ECO:0000256" key="7">
    <source>
        <dbReference type="ARBA" id="ARBA00022759"/>
    </source>
</evidence>
<dbReference type="PROSITE" id="PS50879">
    <property type="entry name" value="RNASE_H_1"/>
    <property type="match status" value="1"/>
</dbReference>
<feature type="domain" description="RNase H type-1" evidence="11">
    <location>
        <begin position="1"/>
        <end position="142"/>
    </location>
</feature>
<evidence type="ECO:0000256" key="3">
    <source>
        <dbReference type="ARBA" id="ARBA00011245"/>
    </source>
</evidence>
<comment type="similarity">
    <text evidence="2 10">Belongs to the RNase H family.</text>
</comment>
<feature type="binding site" evidence="10">
    <location>
        <position position="10"/>
    </location>
    <ligand>
        <name>Mg(2+)</name>
        <dbReference type="ChEBI" id="CHEBI:18420"/>
        <label>1</label>
    </ligand>
</feature>
<feature type="binding site" evidence="10">
    <location>
        <position position="134"/>
    </location>
    <ligand>
        <name>Mg(2+)</name>
        <dbReference type="ChEBI" id="CHEBI:18420"/>
        <label>2</label>
    </ligand>
</feature>
<dbReference type="PANTHER" id="PTHR10642">
    <property type="entry name" value="RIBONUCLEASE H1"/>
    <property type="match status" value="1"/>
</dbReference>
<dbReference type="GO" id="GO:0005737">
    <property type="term" value="C:cytoplasm"/>
    <property type="evidence" value="ECO:0007669"/>
    <property type="project" value="UniProtKB-SubCell"/>
</dbReference>
<dbReference type="AlphaFoldDB" id="A0A160SWH5"/>
<dbReference type="OrthoDB" id="7845843at2"/>
<evidence type="ECO:0000259" key="11">
    <source>
        <dbReference type="PROSITE" id="PS50879"/>
    </source>
</evidence>
<dbReference type="STRING" id="98804.BTSPAZIEG_0166"/>
<evidence type="ECO:0000256" key="8">
    <source>
        <dbReference type="ARBA" id="ARBA00022801"/>
    </source>
</evidence>
<keyword evidence="6 10" id="KW-0479">Metal-binding</keyword>
<proteinExistence type="inferred from homology"/>
<dbReference type="InterPro" id="IPR050092">
    <property type="entry name" value="RNase_H"/>
</dbReference>
<keyword evidence="9 10" id="KW-0460">Magnesium</keyword>
<keyword evidence="7 10" id="KW-0255">Endonuclease</keyword>
<accession>A0A160SWH5</accession>
<feature type="binding site" evidence="10">
    <location>
        <position position="10"/>
    </location>
    <ligand>
        <name>Mg(2+)</name>
        <dbReference type="ChEBI" id="CHEBI:18420"/>
        <label>2</label>
    </ligand>
</feature>
<evidence type="ECO:0000313" key="12">
    <source>
        <dbReference type="EMBL" id="CUR53142.1"/>
    </source>
</evidence>
<keyword evidence="10" id="KW-0963">Cytoplasm</keyword>
<dbReference type="HAMAP" id="MF_00042">
    <property type="entry name" value="RNase_H"/>
    <property type="match status" value="1"/>
</dbReference>
<dbReference type="GO" id="GO:0003676">
    <property type="term" value="F:nucleic acid binding"/>
    <property type="evidence" value="ECO:0007669"/>
    <property type="project" value="InterPro"/>
</dbReference>
<dbReference type="SUPFAM" id="SSF53098">
    <property type="entry name" value="Ribonuclease H-like"/>
    <property type="match status" value="1"/>
</dbReference>
<dbReference type="InterPro" id="IPR002156">
    <property type="entry name" value="RNaseH_domain"/>
</dbReference>
<feature type="binding site" evidence="10">
    <location>
        <position position="70"/>
    </location>
    <ligand>
        <name>Mg(2+)</name>
        <dbReference type="ChEBI" id="CHEBI:18420"/>
        <label>1</label>
    </ligand>
</feature>
<comment type="function">
    <text evidence="10">Endonuclease that specifically degrades the RNA of RNA-DNA hybrids.</text>
</comment>
<comment type="cofactor">
    <cofactor evidence="10">
        <name>Mg(2+)</name>
        <dbReference type="ChEBI" id="CHEBI:18420"/>
    </cofactor>
    <text evidence="10">Binds 1 Mg(2+) ion per subunit. May bind a second metal ion at a regulatory site, or after substrate binding.</text>
</comment>
<gene>
    <name evidence="10 12" type="primary">rnhA</name>
    <name evidence="12" type="ORF">BTSPAZIEG_0166</name>
</gene>
<dbReference type="EC" id="3.1.26.4" evidence="4 10"/>
<dbReference type="InterPro" id="IPR036397">
    <property type="entry name" value="RNaseH_sf"/>
</dbReference>
<evidence type="ECO:0000256" key="10">
    <source>
        <dbReference type="HAMAP-Rule" id="MF_00042"/>
    </source>
</evidence>
<keyword evidence="13" id="KW-1185">Reference proteome</keyword>
<comment type="subcellular location">
    <subcellularLocation>
        <location evidence="10">Cytoplasm</location>
    </subcellularLocation>
</comment>
<evidence type="ECO:0000256" key="9">
    <source>
        <dbReference type="ARBA" id="ARBA00022842"/>
    </source>
</evidence>
<keyword evidence="8 10" id="KW-0378">Hydrolase</keyword>
<dbReference type="Pfam" id="PF00075">
    <property type="entry name" value="RNase_H"/>
    <property type="match status" value="1"/>
</dbReference>
<dbReference type="Gene3D" id="3.30.420.10">
    <property type="entry name" value="Ribonuclease H-like superfamily/Ribonuclease H"/>
    <property type="match status" value="1"/>
</dbReference>